<evidence type="ECO:0000256" key="1">
    <source>
        <dbReference type="ARBA" id="ARBA00004123"/>
    </source>
</evidence>
<dbReference type="AlphaFoldDB" id="A0A9W9TSW7"/>
<dbReference type="GO" id="GO:0008270">
    <property type="term" value="F:zinc ion binding"/>
    <property type="evidence" value="ECO:0007669"/>
    <property type="project" value="InterPro"/>
</dbReference>
<evidence type="ECO:0000259" key="5">
    <source>
        <dbReference type="SMART" id="SM00906"/>
    </source>
</evidence>
<accession>A0A9W9TSW7</accession>
<feature type="non-terminal residue" evidence="6">
    <location>
        <position position="664"/>
    </location>
</feature>
<evidence type="ECO:0000256" key="3">
    <source>
        <dbReference type="ARBA" id="ARBA00023163"/>
    </source>
</evidence>
<comment type="subcellular location">
    <subcellularLocation>
        <location evidence="1">Nucleus</location>
    </subcellularLocation>
</comment>
<dbReference type="Pfam" id="PF04082">
    <property type="entry name" value="Fungal_trans"/>
    <property type="match status" value="1"/>
</dbReference>
<dbReference type="SMART" id="SM00906">
    <property type="entry name" value="Fungal_trans"/>
    <property type="match status" value="1"/>
</dbReference>
<dbReference type="GO" id="GO:0006351">
    <property type="term" value="P:DNA-templated transcription"/>
    <property type="evidence" value="ECO:0007669"/>
    <property type="project" value="InterPro"/>
</dbReference>
<feature type="domain" description="Xylanolytic transcriptional activator regulatory" evidence="5">
    <location>
        <begin position="306"/>
        <end position="384"/>
    </location>
</feature>
<dbReference type="EMBL" id="JAPQKS010000003">
    <property type="protein sequence ID" value="KAJ5240190.1"/>
    <property type="molecule type" value="Genomic_DNA"/>
</dbReference>
<sequence>CVLAVQRPRRSIKLLLSSSAFDKAEKAPISDIRGGCSIRPAIRKVCGLFGIRDETITKESLLRIPHRDLHRNESSSSPLMPMLPNDNVASLYTAARKRSLLPGYLGPMSFISPLTDAGDLAPGGKGLESGPCGGYLAVLLGNFTIIEGLIREYYALSQGAVIPAPVILNSLGPLRRMLQDCSDKKLEESINPLTIRVIHNTAETFEIPSSITGKEFHKLYTGPAIRLEIIGVICSIAGQAGSVGLARTGLGKDVSPPQFARAMLAASDIVIHICKILTPANDLTIWLTYQNLLLTDLVHGDSSPTSWSRLGELSTDLFALGYHRDGKDSGNNAAEVPEFLVEIRRRQFSAAYQFDKSLATFLGRPPRISKRYINSLIPKDLSDEALATGHRDLSHLQKDLDADGWNIHRPFQRATWIRVRYIISTFREEILEVSMQNITPETKKVLNDISFRSHQAWENLPAHIHGREKSLHQGEFVANWLMTVVSYLAYLYNDFLVQRLLAGKSNPQGSAALLSVSADILSTVLSIGTYREQCVDLRPDFTWILLLYGFPSASLLMKALQHHKRTGEQFLYEGSRAQLIRHLSVFISYLETIASPDNANYPLFQRTGELFSKMLDEVLEPEAYLQSSNASDDSLMDIDRMIAMDGLELFNTIDISLASNQWMF</sequence>
<dbReference type="InterPro" id="IPR007219">
    <property type="entry name" value="XnlR_reg_dom"/>
</dbReference>
<proteinExistence type="predicted"/>
<dbReference type="GeneID" id="83201409"/>
<dbReference type="GO" id="GO:0003677">
    <property type="term" value="F:DNA binding"/>
    <property type="evidence" value="ECO:0007669"/>
    <property type="project" value="InterPro"/>
</dbReference>
<keyword evidence="3" id="KW-0804">Transcription</keyword>
<keyword evidence="4" id="KW-0539">Nucleus</keyword>
<protein>
    <recommendedName>
        <fullName evidence="5">Xylanolytic transcriptional activator regulatory domain-containing protein</fullName>
    </recommendedName>
</protein>
<dbReference type="InterPro" id="IPR050613">
    <property type="entry name" value="Sec_Metabolite_Reg"/>
</dbReference>
<reference evidence="6" key="1">
    <citation type="submission" date="2022-11" db="EMBL/GenBank/DDBJ databases">
        <authorList>
            <person name="Petersen C."/>
        </authorList>
    </citation>
    <scope>NUCLEOTIDE SEQUENCE</scope>
    <source>
        <strain evidence="6">IBT 19713</strain>
    </source>
</reference>
<dbReference type="GO" id="GO:0005634">
    <property type="term" value="C:nucleus"/>
    <property type="evidence" value="ECO:0007669"/>
    <property type="project" value="UniProtKB-SubCell"/>
</dbReference>
<dbReference type="RefSeq" id="XP_058333109.1">
    <property type="nucleotide sequence ID" value="XM_058474106.1"/>
</dbReference>
<evidence type="ECO:0000256" key="4">
    <source>
        <dbReference type="ARBA" id="ARBA00023242"/>
    </source>
</evidence>
<dbReference type="PANTHER" id="PTHR31001:SF82">
    <property type="entry name" value="ZN(II)2CYS6 TRANSCRIPTION FACTOR (EUROFUNG)"/>
    <property type="match status" value="1"/>
</dbReference>
<dbReference type="OrthoDB" id="4898680at2759"/>
<dbReference type="Proteomes" id="UP001150941">
    <property type="component" value="Unassembled WGS sequence"/>
</dbReference>
<name>A0A9W9TSW7_9EURO</name>
<gene>
    <name evidence="6" type="ORF">N7468_004809</name>
</gene>
<evidence type="ECO:0000256" key="2">
    <source>
        <dbReference type="ARBA" id="ARBA00023015"/>
    </source>
</evidence>
<reference evidence="6" key="2">
    <citation type="journal article" date="2023" name="IMA Fungus">
        <title>Comparative genomic study of the Penicillium genus elucidates a diverse pangenome and 15 lateral gene transfer events.</title>
        <authorList>
            <person name="Petersen C."/>
            <person name="Sorensen T."/>
            <person name="Nielsen M.R."/>
            <person name="Sondergaard T.E."/>
            <person name="Sorensen J.L."/>
            <person name="Fitzpatrick D.A."/>
            <person name="Frisvad J.C."/>
            <person name="Nielsen K.L."/>
        </authorList>
    </citation>
    <scope>NUCLEOTIDE SEQUENCE</scope>
    <source>
        <strain evidence="6">IBT 19713</strain>
    </source>
</reference>
<keyword evidence="2" id="KW-0805">Transcription regulation</keyword>
<evidence type="ECO:0000313" key="6">
    <source>
        <dbReference type="EMBL" id="KAJ5240190.1"/>
    </source>
</evidence>
<dbReference type="CDD" id="cd12148">
    <property type="entry name" value="fungal_TF_MHR"/>
    <property type="match status" value="1"/>
</dbReference>
<organism evidence="6 7">
    <name type="scientific">Penicillium chermesinum</name>
    <dbReference type="NCBI Taxonomy" id="63820"/>
    <lineage>
        <taxon>Eukaryota</taxon>
        <taxon>Fungi</taxon>
        <taxon>Dikarya</taxon>
        <taxon>Ascomycota</taxon>
        <taxon>Pezizomycotina</taxon>
        <taxon>Eurotiomycetes</taxon>
        <taxon>Eurotiomycetidae</taxon>
        <taxon>Eurotiales</taxon>
        <taxon>Aspergillaceae</taxon>
        <taxon>Penicillium</taxon>
    </lineage>
</organism>
<evidence type="ECO:0000313" key="7">
    <source>
        <dbReference type="Proteomes" id="UP001150941"/>
    </source>
</evidence>
<comment type="caution">
    <text evidence="6">The sequence shown here is derived from an EMBL/GenBank/DDBJ whole genome shotgun (WGS) entry which is preliminary data.</text>
</comment>
<dbReference type="PANTHER" id="PTHR31001">
    <property type="entry name" value="UNCHARACTERIZED TRANSCRIPTIONAL REGULATORY PROTEIN"/>
    <property type="match status" value="1"/>
</dbReference>
<keyword evidence="7" id="KW-1185">Reference proteome</keyword>